<protein>
    <submittedName>
        <fullName evidence="1">Uncharacterized protein</fullName>
    </submittedName>
</protein>
<dbReference type="AlphaFoldDB" id="E4PMM4"/>
<gene>
    <name evidence="1" type="ordered locus">HP15_4168</name>
</gene>
<name>E4PMM4_MARAH</name>
<reference evidence="1 2" key="1">
    <citation type="journal article" date="2010" name="Stand. Genomic Sci.">
        <title>Complete genome sequence of Marinobacter adhaerens type strain (HP15), a diatom-interacting marine microorganism.</title>
        <authorList>
            <person name="Gardes A."/>
            <person name="Kaeppel E."/>
            <person name="Shehzad A."/>
            <person name="Seebah S."/>
            <person name="Teeling H."/>
            <person name="Yarza P."/>
            <person name="Glockner F.O."/>
            <person name="Grossart H.P."/>
            <person name="Ullrich M.S."/>
        </authorList>
    </citation>
    <scope>NUCLEOTIDE SEQUENCE [LARGE SCALE GENOMIC DNA]</scope>
    <source>
        <strain evidence="2">DSM 23420 / HP15</strain>
    </source>
</reference>
<accession>E4PMM4</accession>
<proteinExistence type="predicted"/>
<dbReference type="Proteomes" id="UP000007077">
    <property type="component" value="Chromosome"/>
</dbReference>
<dbReference type="HOGENOM" id="CLU_3365781_0_0_6"/>
<dbReference type="KEGG" id="mad:HP15_4168"/>
<sequence length="35" mass="4002">MFLGLSSPVSAWMIGSYEVSIDPKWLRYRDGEVNP</sequence>
<dbReference type="EMBL" id="CP001978">
    <property type="protein sequence ID" value="ADP99932.1"/>
    <property type="molecule type" value="Genomic_DNA"/>
</dbReference>
<organism evidence="1 2">
    <name type="scientific">Marinobacter adhaerens (strain DSM 23420 / HP15)</name>
    <dbReference type="NCBI Taxonomy" id="225937"/>
    <lineage>
        <taxon>Bacteria</taxon>
        <taxon>Pseudomonadati</taxon>
        <taxon>Pseudomonadota</taxon>
        <taxon>Gammaproteobacteria</taxon>
        <taxon>Pseudomonadales</taxon>
        <taxon>Marinobacteraceae</taxon>
        <taxon>Marinobacter</taxon>
    </lineage>
</organism>
<reference evidence="2" key="2">
    <citation type="submission" date="2010-02" db="EMBL/GenBank/DDBJ databases">
        <title>Complete genome sequence of Marinobacter adhaerens type strain (HP15).</title>
        <authorList>
            <person name="Gaerdes A.A.M."/>
            <person name="Kaeppel E."/>
            <person name="Shezad A."/>
            <person name="Seebah S."/>
            <person name="Teeling H."/>
            <person name="Yarza P."/>
            <person name="Gloeckner F.O."/>
            <person name="Ullrich M.S."/>
        </authorList>
    </citation>
    <scope>NUCLEOTIDE SEQUENCE [LARGE SCALE GENOMIC DNA]</scope>
    <source>
        <strain evidence="2">DSM 23420 / HP15</strain>
    </source>
</reference>
<evidence type="ECO:0000313" key="1">
    <source>
        <dbReference type="EMBL" id="ADP99932.1"/>
    </source>
</evidence>
<evidence type="ECO:0000313" key="2">
    <source>
        <dbReference type="Proteomes" id="UP000007077"/>
    </source>
</evidence>